<feature type="region of interest" description="Disordered" evidence="1">
    <location>
        <begin position="73"/>
        <end position="124"/>
    </location>
</feature>
<dbReference type="AlphaFoldDB" id="A0AAD2E7U2"/>
<protein>
    <submittedName>
        <fullName evidence="2">Uncharacterized protein</fullName>
    </submittedName>
</protein>
<feature type="compositionally biased region" description="Polar residues" evidence="1">
    <location>
        <begin position="86"/>
        <end position="104"/>
    </location>
</feature>
<feature type="compositionally biased region" description="Low complexity" evidence="1">
    <location>
        <begin position="1"/>
        <end position="14"/>
    </location>
</feature>
<organism evidence="2 3">
    <name type="scientific">Fraxinus pennsylvanica</name>
    <dbReference type="NCBI Taxonomy" id="56036"/>
    <lineage>
        <taxon>Eukaryota</taxon>
        <taxon>Viridiplantae</taxon>
        <taxon>Streptophyta</taxon>
        <taxon>Embryophyta</taxon>
        <taxon>Tracheophyta</taxon>
        <taxon>Spermatophyta</taxon>
        <taxon>Magnoliopsida</taxon>
        <taxon>eudicotyledons</taxon>
        <taxon>Gunneridae</taxon>
        <taxon>Pentapetalae</taxon>
        <taxon>asterids</taxon>
        <taxon>lamiids</taxon>
        <taxon>Lamiales</taxon>
        <taxon>Oleaceae</taxon>
        <taxon>Oleeae</taxon>
        <taxon>Fraxinus</taxon>
    </lineage>
</organism>
<keyword evidence="3" id="KW-1185">Reference proteome</keyword>
<name>A0AAD2E7U2_9LAMI</name>
<dbReference type="EMBL" id="OU503053">
    <property type="protein sequence ID" value="CAI9782052.1"/>
    <property type="molecule type" value="Genomic_DNA"/>
</dbReference>
<sequence>MATDSLSSLCSKSSVLKRDSRSRNSSTRRRSSLMSGGRGWTCAEARGNWSWGYTKENVARWWTVDTGILLDVELPDEPEENPASKLDNQSPSLPVENQNPSQCDEVSHLHELSQAKPSQTSAYD</sequence>
<gene>
    <name evidence="2" type="ORF">FPE_LOCUS29482</name>
</gene>
<feature type="region of interest" description="Disordered" evidence="1">
    <location>
        <begin position="1"/>
        <end position="40"/>
    </location>
</feature>
<evidence type="ECO:0000313" key="3">
    <source>
        <dbReference type="Proteomes" id="UP000834106"/>
    </source>
</evidence>
<evidence type="ECO:0000256" key="1">
    <source>
        <dbReference type="SAM" id="MobiDB-lite"/>
    </source>
</evidence>
<proteinExistence type="predicted"/>
<evidence type="ECO:0000313" key="2">
    <source>
        <dbReference type="EMBL" id="CAI9782052.1"/>
    </source>
</evidence>
<dbReference type="Proteomes" id="UP000834106">
    <property type="component" value="Chromosome 18"/>
</dbReference>
<reference evidence="2" key="1">
    <citation type="submission" date="2023-05" db="EMBL/GenBank/DDBJ databases">
        <authorList>
            <person name="Huff M."/>
        </authorList>
    </citation>
    <scope>NUCLEOTIDE SEQUENCE</scope>
</reference>
<accession>A0AAD2E7U2</accession>
<feature type="compositionally biased region" description="Polar residues" evidence="1">
    <location>
        <begin position="115"/>
        <end position="124"/>
    </location>
</feature>